<comment type="caution">
    <text evidence="2">The sequence shown here is derived from an EMBL/GenBank/DDBJ whole genome shotgun (WGS) entry which is preliminary data.</text>
</comment>
<gene>
    <name evidence="2" type="ORF">EVAR_96607_1</name>
</gene>
<evidence type="ECO:0000313" key="3">
    <source>
        <dbReference type="Proteomes" id="UP000299102"/>
    </source>
</evidence>
<proteinExistence type="predicted"/>
<dbReference type="EMBL" id="BGZK01000636">
    <property type="protein sequence ID" value="GBP53929.1"/>
    <property type="molecule type" value="Genomic_DNA"/>
</dbReference>
<evidence type="ECO:0000313" key="2">
    <source>
        <dbReference type="EMBL" id="GBP53929.1"/>
    </source>
</evidence>
<keyword evidence="3" id="KW-1185">Reference proteome</keyword>
<accession>A0A4C1WUM9</accession>
<evidence type="ECO:0000256" key="1">
    <source>
        <dbReference type="SAM" id="MobiDB-lite"/>
    </source>
</evidence>
<organism evidence="2 3">
    <name type="scientific">Eumeta variegata</name>
    <name type="common">Bagworm moth</name>
    <name type="synonym">Eumeta japonica</name>
    <dbReference type="NCBI Taxonomy" id="151549"/>
    <lineage>
        <taxon>Eukaryota</taxon>
        <taxon>Metazoa</taxon>
        <taxon>Ecdysozoa</taxon>
        <taxon>Arthropoda</taxon>
        <taxon>Hexapoda</taxon>
        <taxon>Insecta</taxon>
        <taxon>Pterygota</taxon>
        <taxon>Neoptera</taxon>
        <taxon>Endopterygota</taxon>
        <taxon>Lepidoptera</taxon>
        <taxon>Glossata</taxon>
        <taxon>Ditrysia</taxon>
        <taxon>Tineoidea</taxon>
        <taxon>Psychidae</taxon>
        <taxon>Oiketicinae</taxon>
        <taxon>Eumeta</taxon>
    </lineage>
</organism>
<dbReference type="AlphaFoldDB" id="A0A4C1WUM9"/>
<sequence>MARKRTKSSAETSVVEGPFSGARVPELTERAARHVPKGVALGRWAARKMFTMLLKKIQDKDLVLMYGARKMRVDIESAGAFAAARSLRLRNRGTASVLFRGSAHLYKAASGDVGPRPEALDAAGAAPRSLGHCASSNFIFEILKGKRKPGAEGRRPPRPPSPAGARADPPRPRTLGLPKACDSS</sequence>
<protein>
    <submittedName>
        <fullName evidence="2">Uncharacterized protein</fullName>
    </submittedName>
</protein>
<dbReference type="Proteomes" id="UP000299102">
    <property type="component" value="Unassembled WGS sequence"/>
</dbReference>
<name>A0A4C1WUM9_EUMVA</name>
<reference evidence="2 3" key="1">
    <citation type="journal article" date="2019" name="Commun. Biol.">
        <title>The bagworm genome reveals a unique fibroin gene that provides high tensile strength.</title>
        <authorList>
            <person name="Kono N."/>
            <person name="Nakamura H."/>
            <person name="Ohtoshi R."/>
            <person name="Tomita M."/>
            <person name="Numata K."/>
            <person name="Arakawa K."/>
        </authorList>
    </citation>
    <scope>NUCLEOTIDE SEQUENCE [LARGE SCALE GENOMIC DNA]</scope>
</reference>
<feature type="region of interest" description="Disordered" evidence="1">
    <location>
        <begin position="145"/>
        <end position="184"/>
    </location>
</feature>